<feature type="compositionally biased region" description="Low complexity" evidence="2">
    <location>
        <begin position="374"/>
        <end position="404"/>
    </location>
</feature>
<reference evidence="5 6" key="1">
    <citation type="submission" date="2020-02" db="EMBL/GenBank/DDBJ databases">
        <title>Characterization of phylogenetic diversity of novel bifidobacterial species isolated in Czech ZOOs.</title>
        <authorList>
            <person name="Lugli G.A."/>
            <person name="Vera N.B."/>
            <person name="Ventura M."/>
        </authorList>
    </citation>
    <scope>NUCLEOTIDE SEQUENCE [LARGE SCALE GENOMIC DNA]</scope>
    <source>
        <strain evidence="5 6">DSM 109963</strain>
    </source>
</reference>
<dbReference type="Pfam" id="PF03816">
    <property type="entry name" value="LytR_cpsA_psr"/>
    <property type="match status" value="1"/>
</dbReference>
<comment type="caution">
    <text evidence="5">The sequence shown here is derived from an EMBL/GenBank/DDBJ whole genome shotgun (WGS) entry which is preliminary data.</text>
</comment>
<proteinExistence type="inferred from homology"/>
<dbReference type="RefSeq" id="WP_335341191.1">
    <property type="nucleotide sequence ID" value="NZ_JAAIIJ010000002.1"/>
</dbReference>
<evidence type="ECO:0000313" key="6">
    <source>
        <dbReference type="Proteomes" id="UP000553756"/>
    </source>
</evidence>
<keyword evidence="3" id="KW-1133">Transmembrane helix</keyword>
<evidence type="ECO:0000256" key="3">
    <source>
        <dbReference type="SAM" id="Phobius"/>
    </source>
</evidence>
<dbReference type="PANTHER" id="PTHR33392">
    <property type="entry name" value="POLYISOPRENYL-TEICHOIC ACID--PEPTIDOGLYCAN TEICHOIC ACID TRANSFERASE TAGU"/>
    <property type="match status" value="1"/>
</dbReference>
<evidence type="ECO:0000313" key="5">
    <source>
        <dbReference type="EMBL" id="NMN01525.1"/>
    </source>
</evidence>
<protein>
    <submittedName>
        <fullName evidence="5">Transcriptional regulator</fullName>
    </submittedName>
</protein>
<accession>A0ABX1SVZ8</accession>
<sequence>MKRAKPDIPNINGWNDAAPRHSTAFRVQHRVRNAIALTLVAILAFAGTAAGATLLDINGAIANGAIGVIAQKGQSDQTQIIDPNAGKPIEFVVIGQDTREGASNAAVGGDGAELEANHNADTTIVVQIAADRKYVSMMSIPRDSLVSVPSCNTSRGTMSAQYNVMFNSIFANAYQLGGDLSSAASCTVNAVNSLTGLDIQNFIVVDFGGLQSMIDAIGGVELCIPADVQDAYSGIDLTKGRHQLDGMTATQYARMRYGAGDGSDVQRTTRQQYLIKQLFRQALNKDLLTQSGQLYQLAKAALKSFNISKGLANTSTLAGLAMSLKDLDVSHLYARTVPVTQSPSDPNRVVWTSDADDLWAKMRSGEPIVDQSESSVSTQDGQQDSQSSSDESTDQSTTDISDGTKVADGVLKDGTGQYIDEASGGIIDEETGIISDPTTHQTMGISEQYLNNVACPVN</sequence>
<dbReference type="PANTHER" id="PTHR33392:SF6">
    <property type="entry name" value="POLYISOPRENYL-TEICHOIC ACID--PEPTIDOGLYCAN TEICHOIC ACID TRANSFERASE TAGU"/>
    <property type="match status" value="1"/>
</dbReference>
<feature type="region of interest" description="Disordered" evidence="2">
    <location>
        <begin position="367"/>
        <end position="412"/>
    </location>
</feature>
<dbReference type="Gene3D" id="3.40.630.190">
    <property type="entry name" value="LCP protein"/>
    <property type="match status" value="1"/>
</dbReference>
<name>A0ABX1SVZ8_9BIFI</name>
<feature type="transmembrane region" description="Helical" evidence="3">
    <location>
        <begin position="34"/>
        <end position="55"/>
    </location>
</feature>
<keyword evidence="3" id="KW-0812">Transmembrane</keyword>
<keyword evidence="3" id="KW-0472">Membrane</keyword>
<dbReference type="InterPro" id="IPR050922">
    <property type="entry name" value="LytR/CpsA/Psr_CW_biosynth"/>
</dbReference>
<evidence type="ECO:0000256" key="1">
    <source>
        <dbReference type="ARBA" id="ARBA00006068"/>
    </source>
</evidence>
<feature type="domain" description="Cell envelope-related transcriptional attenuator" evidence="4">
    <location>
        <begin position="119"/>
        <end position="282"/>
    </location>
</feature>
<evidence type="ECO:0000256" key="2">
    <source>
        <dbReference type="SAM" id="MobiDB-lite"/>
    </source>
</evidence>
<keyword evidence="6" id="KW-1185">Reference proteome</keyword>
<comment type="similarity">
    <text evidence="1">Belongs to the LytR/CpsA/Psr (LCP) family.</text>
</comment>
<dbReference type="Proteomes" id="UP000553756">
    <property type="component" value="Unassembled WGS sequence"/>
</dbReference>
<evidence type="ECO:0000259" key="4">
    <source>
        <dbReference type="Pfam" id="PF03816"/>
    </source>
</evidence>
<gene>
    <name evidence="5" type="ORF">G1C94_0146</name>
</gene>
<dbReference type="InterPro" id="IPR004474">
    <property type="entry name" value="LytR_CpsA_psr"/>
</dbReference>
<dbReference type="NCBIfam" id="TIGR00350">
    <property type="entry name" value="lytR_cpsA_psr"/>
    <property type="match status" value="1"/>
</dbReference>
<dbReference type="EMBL" id="JAAIIJ010000002">
    <property type="protein sequence ID" value="NMN01525.1"/>
    <property type="molecule type" value="Genomic_DNA"/>
</dbReference>
<organism evidence="5 6">
    <name type="scientific">Bifidobacterium panos</name>
    <dbReference type="NCBI Taxonomy" id="2675321"/>
    <lineage>
        <taxon>Bacteria</taxon>
        <taxon>Bacillati</taxon>
        <taxon>Actinomycetota</taxon>
        <taxon>Actinomycetes</taxon>
        <taxon>Bifidobacteriales</taxon>
        <taxon>Bifidobacteriaceae</taxon>
        <taxon>Bifidobacterium</taxon>
    </lineage>
</organism>